<name>A0A0F8X5T3_9ZZZZ</name>
<dbReference type="EMBL" id="LAZR01061155">
    <property type="protein sequence ID" value="KKK64153.1"/>
    <property type="molecule type" value="Genomic_DNA"/>
</dbReference>
<reference evidence="1" key="1">
    <citation type="journal article" date="2015" name="Nature">
        <title>Complex archaea that bridge the gap between prokaryotes and eukaryotes.</title>
        <authorList>
            <person name="Spang A."/>
            <person name="Saw J.H."/>
            <person name="Jorgensen S.L."/>
            <person name="Zaremba-Niedzwiedzka K."/>
            <person name="Martijn J."/>
            <person name="Lind A.E."/>
            <person name="van Eijk R."/>
            <person name="Schleper C."/>
            <person name="Guy L."/>
            <person name="Ettema T.J."/>
        </authorList>
    </citation>
    <scope>NUCLEOTIDE SEQUENCE</scope>
</reference>
<sequence length="128" mass="14261">ENGNLYQLSDSVYTDDGAVITRQRRAPHLNANGRRFILNSFQLDMETGMGLASGQGKDPKVMLRISRDGAHSWGNEHWVSAGKQGKFLHRAKWNRLGQARDFVLEVTITDPVPVTMISALLDAEGLRN</sequence>
<feature type="non-terminal residue" evidence="1">
    <location>
        <position position="1"/>
    </location>
</feature>
<proteinExistence type="predicted"/>
<dbReference type="AlphaFoldDB" id="A0A0F8X5T3"/>
<evidence type="ECO:0000313" key="1">
    <source>
        <dbReference type="EMBL" id="KKK64153.1"/>
    </source>
</evidence>
<gene>
    <name evidence="1" type="ORF">LCGC14_2987070</name>
</gene>
<organism evidence="1">
    <name type="scientific">marine sediment metagenome</name>
    <dbReference type="NCBI Taxonomy" id="412755"/>
    <lineage>
        <taxon>unclassified sequences</taxon>
        <taxon>metagenomes</taxon>
        <taxon>ecological metagenomes</taxon>
    </lineage>
</organism>
<protein>
    <submittedName>
        <fullName evidence="1">Uncharacterized protein</fullName>
    </submittedName>
</protein>
<comment type="caution">
    <text evidence="1">The sequence shown here is derived from an EMBL/GenBank/DDBJ whole genome shotgun (WGS) entry which is preliminary data.</text>
</comment>
<accession>A0A0F8X5T3</accession>